<dbReference type="RefSeq" id="WP_345026515.1">
    <property type="nucleotide sequence ID" value="NZ_BAABEY010000002.1"/>
</dbReference>
<evidence type="ECO:0000256" key="5">
    <source>
        <dbReference type="ARBA" id="ARBA00012029"/>
    </source>
</evidence>
<reference evidence="13" key="1">
    <citation type="journal article" date="2019" name="Int. J. Syst. Evol. Microbiol.">
        <title>The Global Catalogue of Microorganisms (GCM) 10K type strain sequencing project: providing services to taxonomists for standard genome sequencing and annotation.</title>
        <authorList>
            <consortium name="The Broad Institute Genomics Platform"/>
            <consortium name="The Broad Institute Genome Sequencing Center for Infectious Disease"/>
            <person name="Wu L."/>
            <person name="Ma J."/>
        </authorList>
    </citation>
    <scope>NUCLEOTIDE SEQUENCE [LARGE SCALE GENOMIC DNA]</scope>
    <source>
        <strain evidence="13">JCM 31920</strain>
    </source>
</reference>
<dbReference type="PANTHER" id="PTHR15749">
    <property type="entry name" value="FANCONI-ASSOCIATED NUCLEASE 1"/>
    <property type="match status" value="1"/>
</dbReference>
<protein>
    <recommendedName>
        <fullName evidence="5">phosphodiesterase I</fullName>
        <ecNumber evidence="5">3.1.4.1</ecNumber>
    </recommendedName>
</protein>
<evidence type="ECO:0000256" key="3">
    <source>
        <dbReference type="ARBA" id="ARBA00001946"/>
    </source>
</evidence>
<keyword evidence="13" id="KW-1185">Reference proteome</keyword>
<dbReference type="InterPro" id="IPR014883">
    <property type="entry name" value="VRR_NUC"/>
</dbReference>
<evidence type="ECO:0000256" key="7">
    <source>
        <dbReference type="ARBA" id="ARBA00022723"/>
    </source>
</evidence>
<gene>
    <name evidence="12" type="ORF">GCM10023091_05590</name>
</gene>
<comment type="cofactor">
    <cofactor evidence="2">
        <name>Mn(2+)</name>
        <dbReference type="ChEBI" id="CHEBI:29035"/>
    </cofactor>
</comment>
<dbReference type="PANTHER" id="PTHR15749:SF4">
    <property type="entry name" value="FANCONI-ASSOCIATED NUCLEASE 1"/>
    <property type="match status" value="1"/>
</dbReference>
<evidence type="ECO:0000256" key="4">
    <source>
        <dbReference type="ARBA" id="ARBA00005533"/>
    </source>
</evidence>
<organism evidence="12 13">
    <name type="scientific">Ravibacter arvi</name>
    <dbReference type="NCBI Taxonomy" id="2051041"/>
    <lineage>
        <taxon>Bacteria</taxon>
        <taxon>Pseudomonadati</taxon>
        <taxon>Bacteroidota</taxon>
        <taxon>Cytophagia</taxon>
        <taxon>Cytophagales</taxon>
        <taxon>Spirosomataceae</taxon>
        <taxon>Ravibacter</taxon>
    </lineage>
</organism>
<proteinExistence type="inferred from homology"/>
<dbReference type="Proteomes" id="UP001501508">
    <property type="component" value="Unassembled WGS sequence"/>
</dbReference>
<dbReference type="SMART" id="SM00990">
    <property type="entry name" value="VRR_NUC"/>
    <property type="match status" value="1"/>
</dbReference>
<dbReference type="InterPro" id="IPR049125">
    <property type="entry name" value="FAN1-like_WH"/>
</dbReference>
<evidence type="ECO:0000256" key="8">
    <source>
        <dbReference type="ARBA" id="ARBA00022801"/>
    </source>
</evidence>
<dbReference type="Pfam" id="PF21315">
    <property type="entry name" value="FAN1_HTH"/>
    <property type="match status" value="1"/>
</dbReference>
<evidence type="ECO:0000259" key="11">
    <source>
        <dbReference type="SMART" id="SM00990"/>
    </source>
</evidence>
<comment type="catalytic activity">
    <reaction evidence="1">
        <text>Hydrolytically removes 5'-nucleotides successively from the 3'-hydroxy termini of 3'-hydroxy-terminated oligonucleotides.</text>
        <dbReference type="EC" id="3.1.4.1"/>
    </reaction>
</comment>
<sequence>MAEPIVLPPKYYLSYFDYLVDFVKSMYGQLMNDAELQFLSAYEDLPEDSRCLFIRMSNRKGRYFKAGSLDYPEIEDTAASLEILIRSGFARPPVFSGNRDLESLFDMLTKGELMTVAGALKPVIMPLKSIRKPDLVRWLIHDYEPEPLFGTAISEGNIVEVLYSEEVDLLKFLFFGNRYDDMSEFVIRDLGHVRFQSFEEETLSQRFQSRKEIDDAWAVSRFRETFYEKTLTEIPQVLYEWFILGHSDLMADLSPSAAPGLERLALKAAGWMEKQKLPVQALELYELTTLPPARERKVRLLHKLGFVDEAAGLCEEMKAAPQNADELYFGNDFLAKLSRSGKRLVRQTTRALHEADQISVPFTFRHQVETGAAHHYIRQGYAAFFSENIPWRAIFGLLFWDVIYDQNVQAIHHPLQRVPSDFFLPDFYQKRAHLLQQKKEALDSIEKIRTNLAQTFHDKYGTANVMVSWYDELLDQLLAITRYLDAEQLLLILMEMATDLRDKTRGFPDLFVWKENEYCFVEIKSPNDHLSSRQLYWQHFFRDIGVASKIVRVKWSY</sequence>
<dbReference type="InterPro" id="IPR011856">
    <property type="entry name" value="tRNA_endonuc-like_dom_sf"/>
</dbReference>
<keyword evidence="6" id="KW-0540">Nuclease</keyword>
<keyword evidence="9" id="KW-0460">Magnesium</keyword>
<evidence type="ECO:0000256" key="1">
    <source>
        <dbReference type="ARBA" id="ARBA00000983"/>
    </source>
</evidence>
<evidence type="ECO:0000256" key="9">
    <source>
        <dbReference type="ARBA" id="ARBA00022842"/>
    </source>
</evidence>
<comment type="cofactor">
    <cofactor evidence="3">
        <name>Mg(2+)</name>
        <dbReference type="ChEBI" id="CHEBI:18420"/>
    </cofactor>
</comment>
<evidence type="ECO:0000313" key="12">
    <source>
        <dbReference type="EMBL" id="GAA4432846.1"/>
    </source>
</evidence>
<dbReference type="Gene3D" id="3.40.1350.10">
    <property type="match status" value="1"/>
</dbReference>
<dbReference type="Pfam" id="PF08774">
    <property type="entry name" value="VRR_NUC"/>
    <property type="match status" value="1"/>
</dbReference>
<dbReference type="InterPro" id="IPR033315">
    <property type="entry name" value="Fan1-like"/>
</dbReference>
<keyword evidence="8" id="KW-0378">Hydrolase</keyword>
<dbReference type="EC" id="3.1.4.1" evidence="5"/>
<comment type="similarity">
    <text evidence="4">Belongs to the FAN1 family.</text>
</comment>
<keyword evidence="10" id="KW-0464">Manganese</keyword>
<feature type="domain" description="VRR-NUC" evidence="11">
    <location>
        <begin position="443"/>
        <end position="555"/>
    </location>
</feature>
<keyword evidence="7" id="KW-0479">Metal-binding</keyword>
<evidence type="ECO:0000256" key="2">
    <source>
        <dbReference type="ARBA" id="ARBA00001936"/>
    </source>
</evidence>
<evidence type="ECO:0000256" key="10">
    <source>
        <dbReference type="ARBA" id="ARBA00023211"/>
    </source>
</evidence>
<accession>A0ABP8LNI0</accession>
<evidence type="ECO:0000256" key="6">
    <source>
        <dbReference type="ARBA" id="ARBA00022722"/>
    </source>
</evidence>
<dbReference type="EMBL" id="BAABEY010000002">
    <property type="protein sequence ID" value="GAA4432846.1"/>
    <property type="molecule type" value="Genomic_DNA"/>
</dbReference>
<name>A0ABP8LNI0_9BACT</name>
<comment type="caution">
    <text evidence="12">The sequence shown here is derived from an EMBL/GenBank/DDBJ whole genome shotgun (WGS) entry which is preliminary data.</text>
</comment>
<evidence type="ECO:0000313" key="13">
    <source>
        <dbReference type="Proteomes" id="UP001501508"/>
    </source>
</evidence>